<evidence type="ECO:0000256" key="1">
    <source>
        <dbReference type="SAM" id="Phobius"/>
    </source>
</evidence>
<dbReference type="Pfam" id="PF00651">
    <property type="entry name" value="BTB"/>
    <property type="match status" value="1"/>
</dbReference>
<evidence type="ECO:0000313" key="3">
    <source>
        <dbReference type="EMBL" id="KAG5670663.1"/>
    </source>
</evidence>
<feature type="transmembrane region" description="Helical" evidence="1">
    <location>
        <begin position="79"/>
        <end position="99"/>
    </location>
</feature>
<reference evidence="3" key="1">
    <citation type="submission" date="2021-03" db="EMBL/GenBank/DDBJ databases">
        <title>Chromosome level genome of the anhydrobiotic midge Polypedilum vanderplanki.</title>
        <authorList>
            <person name="Yoshida Y."/>
            <person name="Kikawada T."/>
            <person name="Gusev O."/>
        </authorList>
    </citation>
    <scope>NUCLEOTIDE SEQUENCE</scope>
    <source>
        <strain evidence="3">NIAS01</strain>
        <tissue evidence="3">Whole body or cell culture</tissue>
    </source>
</reference>
<accession>A0A9J6BLY9</accession>
<comment type="caution">
    <text evidence="3">The sequence shown here is derived from an EMBL/GenBank/DDBJ whole genome shotgun (WGS) entry which is preliminary data.</text>
</comment>
<keyword evidence="1" id="KW-0472">Membrane</keyword>
<feature type="domain" description="BTB" evidence="2">
    <location>
        <begin position="9"/>
        <end position="55"/>
    </location>
</feature>
<organism evidence="3 4">
    <name type="scientific">Polypedilum vanderplanki</name>
    <name type="common">Sleeping chironomid midge</name>
    <dbReference type="NCBI Taxonomy" id="319348"/>
    <lineage>
        <taxon>Eukaryota</taxon>
        <taxon>Metazoa</taxon>
        <taxon>Ecdysozoa</taxon>
        <taxon>Arthropoda</taxon>
        <taxon>Hexapoda</taxon>
        <taxon>Insecta</taxon>
        <taxon>Pterygota</taxon>
        <taxon>Neoptera</taxon>
        <taxon>Endopterygota</taxon>
        <taxon>Diptera</taxon>
        <taxon>Nematocera</taxon>
        <taxon>Chironomoidea</taxon>
        <taxon>Chironomidae</taxon>
        <taxon>Chironominae</taxon>
        <taxon>Polypedilum</taxon>
        <taxon>Polypedilum</taxon>
    </lineage>
</organism>
<dbReference type="Gene3D" id="3.30.710.10">
    <property type="entry name" value="Potassium Channel Kv1.1, Chain A"/>
    <property type="match status" value="1"/>
</dbReference>
<dbReference type="Proteomes" id="UP001107558">
    <property type="component" value="Chromosome 3"/>
</dbReference>
<gene>
    <name evidence="3" type="ORF">PVAND_000911</name>
</gene>
<keyword evidence="4" id="KW-1185">Reference proteome</keyword>
<dbReference type="CDD" id="cd18186">
    <property type="entry name" value="BTB_POZ_ZBTB_KLHL-like"/>
    <property type="match status" value="1"/>
</dbReference>
<dbReference type="EMBL" id="JADBJN010000003">
    <property type="protein sequence ID" value="KAG5670663.1"/>
    <property type="molecule type" value="Genomic_DNA"/>
</dbReference>
<keyword evidence="1" id="KW-0812">Transmembrane</keyword>
<proteinExistence type="predicted"/>
<dbReference type="AlphaFoldDB" id="A0A9J6BLY9"/>
<name>A0A9J6BLY9_POLVA</name>
<sequence length="124" mass="13317">MLQYHTDADSMNLVDISVDTFRIILDFIYTDKLPNEPDIDYTRIFTSASKLKIEKSPSEHSGRKGCCGQFFHSPKSLGLIAMIALGGVACALGGAAWGASGLAGQPSTHLTVSLLMIGKNNDNK</sequence>
<keyword evidence="1" id="KW-1133">Transmembrane helix</keyword>
<dbReference type="InterPro" id="IPR011333">
    <property type="entry name" value="SKP1/BTB/POZ_sf"/>
</dbReference>
<evidence type="ECO:0000259" key="2">
    <source>
        <dbReference type="Pfam" id="PF00651"/>
    </source>
</evidence>
<dbReference type="InterPro" id="IPR000210">
    <property type="entry name" value="BTB/POZ_dom"/>
</dbReference>
<evidence type="ECO:0000313" key="4">
    <source>
        <dbReference type="Proteomes" id="UP001107558"/>
    </source>
</evidence>
<protein>
    <recommendedName>
        <fullName evidence="2">BTB domain-containing protein</fullName>
    </recommendedName>
</protein>
<dbReference type="SUPFAM" id="SSF54695">
    <property type="entry name" value="POZ domain"/>
    <property type="match status" value="1"/>
</dbReference>
<dbReference type="OrthoDB" id="6359816at2759"/>